<dbReference type="GeneID" id="24099700"/>
<dbReference type="RefSeq" id="XP_012184072.1">
    <property type="nucleotide sequence ID" value="XM_012328682.1"/>
</dbReference>
<dbReference type="InParanoid" id="J4H4D2"/>
<feature type="region of interest" description="Disordered" evidence="5">
    <location>
        <begin position="420"/>
        <end position="559"/>
    </location>
</feature>
<organism evidence="6 7">
    <name type="scientific">Fibroporia radiculosa</name>
    <dbReference type="NCBI Taxonomy" id="599839"/>
    <lineage>
        <taxon>Eukaryota</taxon>
        <taxon>Fungi</taxon>
        <taxon>Dikarya</taxon>
        <taxon>Basidiomycota</taxon>
        <taxon>Agaricomycotina</taxon>
        <taxon>Agaricomycetes</taxon>
        <taxon>Polyporales</taxon>
        <taxon>Fibroporiaceae</taxon>
        <taxon>Fibroporia</taxon>
    </lineage>
</organism>
<evidence type="ECO:0000256" key="5">
    <source>
        <dbReference type="SAM" id="MobiDB-lite"/>
    </source>
</evidence>
<dbReference type="GO" id="GO:0043625">
    <property type="term" value="C:delta DNA polymerase complex"/>
    <property type="evidence" value="ECO:0007669"/>
    <property type="project" value="InterPro"/>
</dbReference>
<evidence type="ECO:0000313" key="6">
    <source>
        <dbReference type="EMBL" id="CCM04789.1"/>
    </source>
</evidence>
<reference evidence="6 7" key="1">
    <citation type="journal article" date="2012" name="Appl. Environ. Microbiol.">
        <title>Short-read sequencing for genomic analysis of the brown rot fungus Fibroporia radiculosa.</title>
        <authorList>
            <person name="Tang J.D."/>
            <person name="Perkins A.D."/>
            <person name="Sonstegard T.S."/>
            <person name="Schroeder S.G."/>
            <person name="Burgess S.C."/>
            <person name="Diehl S.V."/>
        </authorList>
    </citation>
    <scope>NUCLEOTIDE SEQUENCE [LARGE SCALE GENOMIC DNA]</scope>
    <source>
        <strain evidence="6 7">TFFH 294</strain>
    </source>
</reference>
<evidence type="ECO:0000256" key="2">
    <source>
        <dbReference type="ARBA" id="ARBA00017589"/>
    </source>
</evidence>
<evidence type="ECO:0000256" key="3">
    <source>
        <dbReference type="ARBA" id="ARBA00022705"/>
    </source>
</evidence>
<dbReference type="InterPro" id="IPR041913">
    <property type="entry name" value="POLD3_sf"/>
</dbReference>
<accession>J4H4D2</accession>
<dbReference type="Pfam" id="PF09507">
    <property type="entry name" value="CDC27"/>
    <property type="match status" value="1"/>
</dbReference>
<dbReference type="InterPro" id="IPR019038">
    <property type="entry name" value="POLD3"/>
</dbReference>
<evidence type="ECO:0000313" key="7">
    <source>
        <dbReference type="Proteomes" id="UP000006352"/>
    </source>
</evidence>
<feature type="region of interest" description="Disordered" evidence="5">
    <location>
        <begin position="181"/>
        <end position="398"/>
    </location>
</feature>
<dbReference type="Gene3D" id="3.90.1030.20">
    <property type="entry name" value="DNA polymerase delta, p66 (Cdc27) subunit, wHTH domain"/>
    <property type="match status" value="1"/>
</dbReference>
<feature type="compositionally biased region" description="Basic and acidic residues" evidence="5">
    <location>
        <begin position="383"/>
        <end position="398"/>
    </location>
</feature>
<proteinExistence type="predicted"/>
<dbReference type="AlphaFoldDB" id="J4H4D2"/>
<dbReference type="EMBL" id="HE797169">
    <property type="protein sequence ID" value="CCM04789.1"/>
    <property type="molecule type" value="Genomic_DNA"/>
</dbReference>
<dbReference type="STRING" id="599839.J4H4D2"/>
<feature type="compositionally biased region" description="Basic and acidic residues" evidence="5">
    <location>
        <begin position="230"/>
        <end position="257"/>
    </location>
</feature>
<dbReference type="GO" id="GO:0006271">
    <property type="term" value="P:DNA strand elongation involved in DNA replication"/>
    <property type="evidence" value="ECO:0007669"/>
    <property type="project" value="TreeGrafter"/>
</dbReference>
<dbReference type="GO" id="GO:0006297">
    <property type="term" value="P:nucleotide-excision repair, DNA gap filling"/>
    <property type="evidence" value="ECO:0007669"/>
    <property type="project" value="TreeGrafter"/>
</dbReference>
<dbReference type="Proteomes" id="UP000006352">
    <property type="component" value="Unassembled WGS sequence"/>
</dbReference>
<gene>
    <name evidence="6" type="ORF">FIBRA_06982</name>
</gene>
<protein>
    <recommendedName>
        <fullName evidence="2">DNA polymerase delta subunit 3</fullName>
    </recommendedName>
</protein>
<evidence type="ECO:0000256" key="4">
    <source>
        <dbReference type="ARBA" id="ARBA00023242"/>
    </source>
</evidence>
<feature type="compositionally biased region" description="Basic and acidic residues" evidence="5">
    <location>
        <begin position="191"/>
        <end position="214"/>
    </location>
</feature>
<dbReference type="GO" id="GO:0003887">
    <property type="term" value="F:DNA-directed DNA polymerase activity"/>
    <property type="evidence" value="ECO:0007669"/>
    <property type="project" value="TreeGrafter"/>
</dbReference>
<name>J4H4D2_9APHY</name>
<dbReference type="GO" id="GO:1904161">
    <property type="term" value="P:DNA synthesis involved in UV-damage excision repair"/>
    <property type="evidence" value="ECO:0007669"/>
    <property type="project" value="TreeGrafter"/>
</dbReference>
<dbReference type="HOGENOM" id="CLU_023879_0_0_1"/>
<dbReference type="OrthoDB" id="514823at2759"/>
<evidence type="ECO:0000256" key="1">
    <source>
        <dbReference type="ARBA" id="ARBA00004123"/>
    </source>
</evidence>
<feature type="compositionally biased region" description="Basic residues" evidence="5">
    <location>
        <begin position="464"/>
        <end position="474"/>
    </location>
</feature>
<feature type="compositionally biased region" description="Polar residues" evidence="5">
    <location>
        <begin position="304"/>
        <end position="313"/>
    </location>
</feature>
<keyword evidence="7" id="KW-1185">Reference proteome</keyword>
<dbReference type="PANTHER" id="PTHR17598">
    <property type="entry name" value="DNA POLYMERASE DELTA SUBUNIT 3"/>
    <property type="match status" value="1"/>
</dbReference>
<dbReference type="PANTHER" id="PTHR17598:SF13">
    <property type="entry name" value="DNA POLYMERASE DELTA SUBUNIT 3"/>
    <property type="match status" value="1"/>
</dbReference>
<keyword evidence="4" id="KW-0539">Nucleus</keyword>
<sequence>MDSKVTDFLTKQILIERNVVTFRSLSRQLNLHVNSAKNYLAEFHHTSMSSSDPAHATILLVGEARSKRITSHSDHMNVDSNPTSDRDEMGETVPLTKVVLVGEKDLEAAKSQYIRIFSEHIYSLSPAPLVDAGLVLEPSEKVYEVDAKTPAESLVLLGRVSGPHVRIGKFVPPVTLPKAQEHVPLKQVLSKGEEPKSEKSKDEHGRKEREEKLTKPKPSGTLNWSKARPKKDESSGKEKKNEKEKRDSVIDKSEESASSKGGSIRPSGFSKSEEAKPDVKKITKRQSALPAKSDSEDDNEENTKLPQKQNPLIKNKETTSSRSEVQGRKRKLKFPSESESESEPRGAVRASSSCTSTVKVKKGVIMSDEGEDEEMPARPATGGRKERAKGRSKEMSEAEKSWLYVYCATDEVIMASRPQPDAAFKEGGDTQSDVDMIEDSEPERIKTKPKKKKEKKVVPIGKNGLKKKRITKSRTRIDDKGYTITEDYSSYESVDEDQAEEASAKPKGKKSTPAKLKTVTTDDRTSSKTFGESGGSKSRKAAGKAGGQGSLMNFFGKNR</sequence>
<keyword evidence="3" id="KW-0235">DNA replication</keyword>
<comment type="subcellular location">
    <subcellularLocation>
        <location evidence="1">Nucleus</location>
    </subcellularLocation>
</comment>
<feature type="compositionally biased region" description="Basic and acidic residues" evidence="5">
    <location>
        <begin position="271"/>
        <end position="281"/>
    </location>
</feature>